<evidence type="ECO:0000313" key="3">
    <source>
        <dbReference type="EMBL" id="KZE24615.1"/>
    </source>
</evidence>
<feature type="transmembrane region" description="Helical" evidence="2">
    <location>
        <begin position="128"/>
        <end position="147"/>
    </location>
</feature>
<dbReference type="RefSeq" id="WP_009379850.1">
    <property type="nucleotide sequence ID" value="NZ_CAACXN010000010.1"/>
</dbReference>
<dbReference type="EMBL" id="LQQR01000001">
    <property type="protein sequence ID" value="KZE24615.1"/>
    <property type="molecule type" value="Genomic_DNA"/>
</dbReference>
<reference evidence="3" key="2">
    <citation type="submission" date="2016-01" db="EMBL/GenBank/DDBJ databases">
        <authorList>
            <person name="Hong K.W."/>
        </authorList>
    </citation>
    <scope>NUCLEOTIDE SEQUENCE</scope>
    <source>
        <strain evidence="3">M40</strain>
    </source>
</reference>
<evidence type="ECO:0000313" key="6">
    <source>
        <dbReference type="Proteomes" id="UP000386281"/>
    </source>
</evidence>
<keyword evidence="2" id="KW-0472">Membrane</keyword>
<feature type="compositionally biased region" description="Pro residues" evidence="1">
    <location>
        <begin position="1"/>
        <end position="19"/>
    </location>
</feature>
<keyword evidence="2" id="KW-0812">Transmembrane</keyword>
<dbReference type="STRING" id="33889.AVW13_00900"/>
<organism evidence="4 6">
    <name type="scientific">Brevibacterium casei</name>
    <dbReference type="NCBI Taxonomy" id="33889"/>
    <lineage>
        <taxon>Bacteria</taxon>
        <taxon>Bacillati</taxon>
        <taxon>Actinomycetota</taxon>
        <taxon>Actinomycetes</taxon>
        <taxon>Micrococcales</taxon>
        <taxon>Brevibacteriaceae</taxon>
        <taxon>Brevibacterium</taxon>
    </lineage>
</organism>
<proteinExistence type="predicted"/>
<dbReference type="AlphaFoldDB" id="A0A163B6H6"/>
<name>A0A163B6H6_9MICO</name>
<dbReference type="EMBL" id="CAACXN010000010">
    <property type="protein sequence ID" value="VEW10998.1"/>
    <property type="molecule type" value="Genomic_DNA"/>
</dbReference>
<gene>
    <name evidence="3" type="ORF">AVW13_00900</name>
    <name evidence="4" type="ORF">NCTC12391_00541</name>
</gene>
<feature type="transmembrane region" description="Helical" evidence="2">
    <location>
        <begin position="178"/>
        <end position="199"/>
    </location>
</feature>
<accession>A0A163B6H6</accession>
<dbReference type="GeneID" id="99774584"/>
<feature type="transmembrane region" description="Helical" evidence="2">
    <location>
        <begin position="61"/>
        <end position="79"/>
    </location>
</feature>
<evidence type="ECO:0008006" key="7">
    <source>
        <dbReference type="Google" id="ProtNLM"/>
    </source>
</evidence>
<dbReference type="Proteomes" id="UP000386281">
    <property type="component" value="Unassembled WGS sequence"/>
</dbReference>
<sequence>MTQIPDVPPTDPPASPPPDDVADTVRPQPARGAEIGALIGGAFGLVFLVVNSSGFSTVGRIMVLVVGILAFAAILFLAFRSYGRRRGSPQAGTAKAFGTSFWIIVAVEALALFGGTKLLAGLGYPELGVAWVSVVVGSHFFALGHVFGLRRFHLLAGVVTLCGIAGFIAFFIPAPAFIPVLAGVIPGFVLLAFGLWALAPVDAQG</sequence>
<keyword evidence="2" id="KW-1133">Transmembrane helix</keyword>
<feature type="transmembrane region" description="Helical" evidence="2">
    <location>
        <begin position="100"/>
        <end position="122"/>
    </location>
</feature>
<protein>
    <recommendedName>
        <fullName evidence="7">DUF308 domain-containing protein</fullName>
    </recommendedName>
</protein>
<reference evidence="5" key="1">
    <citation type="submission" date="2016-01" db="EMBL/GenBank/DDBJ databases">
        <title>Draft genome of Chromobacterium sp. F49.</title>
        <authorList>
            <person name="Hong K.W."/>
        </authorList>
    </citation>
    <scope>NUCLEOTIDE SEQUENCE [LARGE SCALE GENOMIC DNA]</scope>
    <source>
        <strain evidence="5">M40</strain>
    </source>
</reference>
<dbReference type="Proteomes" id="UP000076612">
    <property type="component" value="Unassembled WGS sequence"/>
</dbReference>
<evidence type="ECO:0000256" key="1">
    <source>
        <dbReference type="SAM" id="MobiDB-lite"/>
    </source>
</evidence>
<reference evidence="4 6" key="3">
    <citation type="submission" date="2019-02" db="EMBL/GenBank/DDBJ databases">
        <authorList>
            <consortium name="Pathogen Informatics"/>
        </authorList>
    </citation>
    <scope>NUCLEOTIDE SEQUENCE [LARGE SCALE GENOMIC DNA]</scope>
    <source>
        <strain evidence="4 6">3012STDY7078520</strain>
    </source>
</reference>
<feature type="transmembrane region" description="Helical" evidence="2">
    <location>
        <begin position="35"/>
        <end position="55"/>
    </location>
</feature>
<feature type="transmembrane region" description="Helical" evidence="2">
    <location>
        <begin position="154"/>
        <end position="172"/>
    </location>
</feature>
<evidence type="ECO:0000313" key="4">
    <source>
        <dbReference type="EMBL" id="VEW10998.1"/>
    </source>
</evidence>
<evidence type="ECO:0000313" key="5">
    <source>
        <dbReference type="Proteomes" id="UP000076612"/>
    </source>
</evidence>
<feature type="region of interest" description="Disordered" evidence="1">
    <location>
        <begin position="1"/>
        <end position="26"/>
    </location>
</feature>
<evidence type="ECO:0000256" key="2">
    <source>
        <dbReference type="SAM" id="Phobius"/>
    </source>
</evidence>